<sequence>MTNVQRPLGTRPLAADKLSLLTKVARMYHERGLRQPEIAEQLNLSQSRVSRLLKEAVDIGVVRTIVVAPAGVHTDLEDRLRSAFGLRDVVVVDSPAEGDEESLLAALGSGGAGYLEASLGADDRIGISSWSSSLLAVLNAMAPRTTRMARQVVQILGGVGNPAAQVKATHLADGLARVTGGEAVYLPLPGIVADPSVVRVLLDDSYTGDAPALWNKLTVALVGIGSLHPSELLRSSGNAISPADESALRASGAVGDVCLRFFDAAGEPIANELDARVIGITTDQLRRTPRRIGVAGGSRKHEAILAAVRGKWVNVLVTDEETADFLLASA</sequence>
<keyword evidence="4" id="KW-0804">Transcription</keyword>
<dbReference type="RefSeq" id="WP_185278674.1">
    <property type="nucleotide sequence ID" value="NZ_CP043641.1"/>
</dbReference>
<feature type="domain" description="HigA2-like helix-turn-helix" evidence="6">
    <location>
        <begin position="17"/>
        <end position="58"/>
    </location>
</feature>
<dbReference type="Pfam" id="PF13744">
    <property type="entry name" value="HTH_37"/>
    <property type="match status" value="1"/>
</dbReference>
<dbReference type="InterPro" id="IPR051054">
    <property type="entry name" value="SorC_transcr_regulators"/>
</dbReference>
<reference evidence="8" key="1">
    <citation type="submission" date="2019-09" db="EMBL/GenBank/DDBJ databases">
        <title>Antimicrobial potential of Antarctic Bacteria.</title>
        <authorList>
            <person name="Benaud N."/>
            <person name="Edwards R.J."/>
            <person name="Ferrari B.C."/>
        </authorList>
    </citation>
    <scope>NUCLEOTIDE SEQUENCE [LARGE SCALE GENOMIC DNA]</scope>
    <source>
        <strain evidence="8">INR9</strain>
    </source>
</reference>
<comment type="similarity">
    <text evidence="1">Belongs to the SorC transcriptional regulatory family.</text>
</comment>
<evidence type="ECO:0000256" key="2">
    <source>
        <dbReference type="ARBA" id="ARBA00023015"/>
    </source>
</evidence>
<dbReference type="GO" id="GO:0030246">
    <property type="term" value="F:carbohydrate binding"/>
    <property type="evidence" value="ECO:0007669"/>
    <property type="project" value="InterPro"/>
</dbReference>
<dbReference type="PANTHER" id="PTHR34294">
    <property type="entry name" value="TRANSCRIPTIONAL REGULATOR-RELATED"/>
    <property type="match status" value="1"/>
</dbReference>
<dbReference type="InterPro" id="IPR039554">
    <property type="entry name" value="HigA2-like_HTH"/>
</dbReference>
<dbReference type="Proteomes" id="UP000515511">
    <property type="component" value="Chromosome"/>
</dbReference>
<dbReference type="PANTHER" id="PTHR34294:SF1">
    <property type="entry name" value="TRANSCRIPTIONAL REGULATOR LSRR"/>
    <property type="match status" value="1"/>
</dbReference>
<dbReference type="SUPFAM" id="SSF100950">
    <property type="entry name" value="NagB/RpiA/CoA transferase-like"/>
    <property type="match status" value="1"/>
</dbReference>
<evidence type="ECO:0000256" key="4">
    <source>
        <dbReference type="ARBA" id="ARBA00023163"/>
    </source>
</evidence>
<dbReference type="AlphaFoldDB" id="A0A7G6YAJ8"/>
<evidence type="ECO:0000313" key="7">
    <source>
        <dbReference type="EMBL" id="QNE35513.1"/>
    </source>
</evidence>
<gene>
    <name evidence="7" type="ORF">F1C12_10485</name>
</gene>
<proteinExistence type="inferred from homology"/>
<keyword evidence="3" id="KW-0238">DNA-binding</keyword>
<evidence type="ECO:0000256" key="3">
    <source>
        <dbReference type="ARBA" id="ARBA00023125"/>
    </source>
</evidence>
<evidence type="ECO:0000259" key="5">
    <source>
        <dbReference type="Pfam" id="PF04198"/>
    </source>
</evidence>
<dbReference type="EMBL" id="CP043641">
    <property type="protein sequence ID" value="QNE35513.1"/>
    <property type="molecule type" value="Genomic_DNA"/>
</dbReference>
<keyword evidence="2" id="KW-0805">Transcription regulation</keyword>
<dbReference type="KEGG" id="lse:F1C12_10485"/>
<organism evidence="7 8">
    <name type="scientific">Leifsonia shinshuensis</name>
    <dbReference type="NCBI Taxonomy" id="150026"/>
    <lineage>
        <taxon>Bacteria</taxon>
        <taxon>Bacillati</taxon>
        <taxon>Actinomycetota</taxon>
        <taxon>Actinomycetes</taxon>
        <taxon>Micrococcales</taxon>
        <taxon>Microbacteriaceae</taxon>
        <taxon>Leifsonia</taxon>
    </lineage>
</organism>
<protein>
    <submittedName>
        <fullName evidence="7">Sugar-binding transcriptional regulator</fullName>
    </submittedName>
</protein>
<evidence type="ECO:0000256" key="1">
    <source>
        <dbReference type="ARBA" id="ARBA00010466"/>
    </source>
</evidence>
<name>A0A7G6YAJ8_9MICO</name>
<dbReference type="GO" id="GO:0003677">
    <property type="term" value="F:DNA binding"/>
    <property type="evidence" value="ECO:0007669"/>
    <property type="project" value="UniProtKB-KW"/>
</dbReference>
<accession>A0A7G6YAJ8</accession>
<dbReference type="InterPro" id="IPR037171">
    <property type="entry name" value="NagB/RpiA_transferase-like"/>
</dbReference>
<evidence type="ECO:0000259" key="6">
    <source>
        <dbReference type="Pfam" id="PF13744"/>
    </source>
</evidence>
<dbReference type="InterPro" id="IPR007324">
    <property type="entry name" value="Sugar-bd_dom_put"/>
</dbReference>
<dbReference type="Gene3D" id="3.40.50.1360">
    <property type="match status" value="1"/>
</dbReference>
<dbReference type="Pfam" id="PF04198">
    <property type="entry name" value="Sugar-bind"/>
    <property type="match status" value="1"/>
</dbReference>
<feature type="domain" description="Sugar-binding" evidence="5">
    <location>
        <begin position="74"/>
        <end position="328"/>
    </location>
</feature>
<dbReference type="Gene3D" id="1.10.10.60">
    <property type="entry name" value="Homeodomain-like"/>
    <property type="match status" value="1"/>
</dbReference>
<evidence type="ECO:0000313" key="8">
    <source>
        <dbReference type="Proteomes" id="UP000515511"/>
    </source>
</evidence>